<keyword evidence="1" id="KW-0695">RNA-directed DNA polymerase</keyword>
<reference evidence="2" key="2">
    <citation type="submission" date="2017-12" db="EMBL/GenBank/DDBJ databases">
        <title>Genome sequence of the Bar-tailed Godwit (Limosa lapponica baueri).</title>
        <authorList>
            <person name="Lima N.C.B."/>
            <person name="Parody-Merino A.M."/>
            <person name="Battley P.F."/>
            <person name="Fidler A.E."/>
            <person name="Prosdocimi F."/>
        </authorList>
    </citation>
    <scope>NUCLEOTIDE SEQUENCE [LARGE SCALE GENOMIC DNA]</scope>
</reference>
<dbReference type="PANTHER" id="PTHR33332">
    <property type="entry name" value="REVERSE TRANSCRIPTASE DOMAIN-CONTAINING PROTEIN"/>
    <property type="match status" value="1"/>
</dbReference>
<evidence type="ECO:0000313" key="2">
    <source>
        <dbReference type="Proteomes" id="UP000233556"/>
    </source>
</evidence>
<name>A0A2I0TVN3_LIMLA</name>
<evidence type="ECO:0000313" key="1">
    <source>
        <dbReference type="EMBL" id="PKU37851.1"/>
    </source>
</evidence>
<sequence length="179" mass="20052">MEPQLGLLSNLFLMWKGSFVSEYFAALIQPGWSAVMLLLGKYLGQEGGKVQRQRCLWENPPDGRSTQRPVTSGVPQGSVLGLLFNIFVGNMDSGIECTLSKSASDTKLCGVIDMLEGRDTMQRDLDSLEMLACANLMKFNKTKCKVMEIPSENTDWVENGLRAALSKRTWECWWMRSST</sequence>
<keyword evidence="1" id="KW-0548">Nucleotidyltransferase</keyword>
<keyword evidence="1" id="KW-0808">Transferase</keyword>
<accession>A0A2I0TVN3</accession>
<reference evidence="2" key="1">
    <citation type="submission" date="2017-11" db="EMBL/GenBank/DDBJ databases">
        <authorList>
            <person name="Lima N.C."/>
            <person name="Parody-Merino A.M."/>
            <person name="Battley P.F."/>
            <person name="Fidler A.E."/>
            <person name="Prosdocimi F."/>
        </authorList>
    </citation>
    <scope>NUCLEOTIDE SEQUENCE [LARGE SCALE GENOMIC DNA]</scope>
</reference>
<keyword evidence="2" id="KW-1185">Reference proteome</keyword>
<proteinExistence type="predicted"/>
<dbReference type="EMBL" id="KZ506951">
    <property type="protein sequence ID" value="PKU37851.1"/>
    <property type="molecule type" value="Genomic_DNA"/>
</dbReference>
<gene>
    <name evidence="1" type="ORF">llap_11850</name>
</gene>
<dbReference type="OrthoDB" id="10056483at2759"/>
<dbReference type="AlphaFoldDB" id="A0A2I0TVN3"/>
<dbReference type="Proteomes" id="UP000233556">
    <property type="component" value="Unassembled WGS sequence"/>
</dbReference>
<organism evidence="1 2">
    <name type="scientific">Limosa lapponica baueri</name>
    <dbReference type="NCBI Taxonomy" id="1758121"/>
    <lineage>
        <taxon>Eukaryota</taxon>
        <taxon>Metazoa</taxon>
        <taxon>Chordata</taxon>
        <taxon>Craniata</taxon>
        <taxon>Vertebrata</taxon>
        <taxon>Euteleostomi</taxon>
        <taxon>Archelosauria</taxon>
        <taxon>Archosauria</taxon>
        <taxon>Dinosauria</taxon>
        <taxon>Saurischia</taxon>
        <taxon>Theropoda</taxon>
        <taxon>Coelurosauria</taxon>
        <taxon>Aves</taxon>
        <taxon>Neognathae</taxon>
        <taxon>Neoaves</taxon>
        <taxon>Charadriiformes</taxon>
        <taxon>Scolopacidae</taxon>
        <taxon>Limosa</taxon>
    </lineage>
</organism>
<dbReference type="GO" id="GO:0003964">
    <property type="term" value="F:RNA-directed DNA polymerase activity"/>
    <property type="evidence" value="ECO:0007669"/>
    <property type="project" value="UniProtKB-KW"/>
</dbReference>
<protein>
    <submittedName>
        <fullName evidence="1">Rna-directed dna polymerase from mobile element jockey-like</fullName>
    </submittedName>
</protein>